<evidence type="ECO:0000313" key="2">
    <source>
        <dbReference type="Proteomes" id="UP000050490"/>
    </source>
</evidence>
<comment type="caution">
    <text evidence="1">The sequence shown here is derived from an EMBL/GenBank/DDBJ whole genome shotgun (WGS) entry which is preliminary data.</text>
</comment>
<reference evidence="1 2" key="1">
    <citation type="submission" date="2015-09" db="EMBL/GenBank/DDBJ databases">
        <title>Genome announcement of multiple Pseudomonas syringae strains.</title>
        <authorList>
            <person name="Thakur S."/>
            <person name="Wang P.W."/>
            <person name="Gong Y."/>
            <person name="Weir B.S."/>
            <person name="Guttman D.S."/>
        </authorList>
    </citation>
    <scope>NUCLEOTIDE SEQUENCE [LARGE SCALE GENOMIC DNA]</scope>
    <source>
        <strain evidence="1 2">ICMP4455</strain>
    </source>
</reference>
<proteinExistence type="predicted"/>
<sequence>MDACMTVAAIRIAHEDVSLNALFLEAVPASSRTGQNQKQTCM</sequence>
<protein>
    <submittedName>
        <fullName evidence="1">Uncharacterized protein</fullName>
    </submittedName>
</protein>
<dbReference type="PATRIC" id="fig|129137.4.peg.246"/>
<evidence type="ECO:0000313" key="1">
    <source>
        <dbReference type="EMBL" id="KPX36357.1"/>
    </source>
</evidence>
<name>A0A0P9VB71_PSEA0</name>
<dbReference type="EMBL" id="LJQI01000083">
    <property type="protein sequence ID" value="KPX36357.1"/>
    <property type="molecule type" value="Genomic_DNA"/>
</dbReference>
<accession>A0A0P9VB71</accession>
<dbReference type="AlphaFoldDB" id="A0A0P9VB71"/>
<organism evidence="1 2">
    <name type="scientific">Pseudomonas amygdali pv. eriobotryae</name>
    <dbReference type="NCBI Taxonomy" id="129137"/>
    <lineage>
        <taxon>Bacteria</taxon>
        <taxon>Pseudomonadati</taxon>
        <taxon>Pseudomonadota</taxon>
        <taxon>Gammaproteobacteria</taxon>
        <taxon>Pseudomonadales</taxon>
        <taxon>Pseudomonadaceae</taxon>
        <taxon>Pseudomonas</taxon>
        <taxon>Pseudomonas amygdali</taxon>
    </lineage>
</organism>
<gene>
    <name evidence="1" type="ORF">ALO70_00151</name>
</gene>
<dbReference type="Proteomes" id="UP000050490">
    <property type="component" value="Unassembled WGS sequence"/>
</dbReference>